<dbReference type="InterPro" id="IPR016181">
    <property type="entry name" value="Acyl_CoA_acyltransferase"/>
</dbReference>
<dbReference type="PANTHER" id="PTHR43441">
    <property type="entry name" value="RIBOSOMAL-PROTEIN-SERINE ACETYLTRANSFERASE"/>
    <property type="match status" value="1"/>
</dbReference>
<accession>A0A0G2EZV0</accession>
<dbReference type="AlphaFoldDB" id="A0A0G2EZV0"/>
<evidence type="ECO:0000256" key="1">
    <source>
        <dbReference type="SAM" id="MobiDB-lite"/>
    </source>
</evidence>
<dbReference type="GO" id="GO:0008999">
    <property type="term" value="F:protein-N-terminal-alanine acetyltransferase activity"/>
    <property type="evidence" value="ECO:0007669"/>
    <property type="project" value="TreeGrafter"/>
</dbReference>
<protein>
    <submittedName>
        <fullName evidence="3">Putative gnat family acetyltransferase</fullName>
    </submittedName>
</protein>
<dbReference type="PANTHER" id="PTHR43441:SF2">
    <property type="entry name" value="FAMILY ACETYLTRANSFERASE, PUTATIVE (AFU_ORTHOLOGUE AFUA_7G00850)-RELATED"/>
    <property type="match status" value="1"/>
</dbReference>
<name>A0A0G2EZV0_PHACM</name>
<reference evidence="3 4" key="2">
    <citation type="submission" date="2015-05" db="EMBL/GenBank/DDBJ databases">
        <authorList>
            <person name="Morales-Cruz A."/>
            <person name="Amrine K.C."/>
            <person name="Cantu D."/>
        </authorList>
    </citation>
    <scope>NUCLEOTIDE SEQUENCE [LARGE SCALE GENOMIC DNA]</scope>
    <source>
        <strain evidence="3">UCRPC4</strain>
    </source>
</reference>
<sequence length="293" mass="33297">MSVHRNSHGQPIGPLIDSTPAKPPSPTTLTGRFVTLNPLQASDATSLFPYISGPTNDALFTYLPIGPYPSTSLSSFTSQITSYSTRTPSTLFFSISPHPGLPSSFLNTPTPPPSTPLSYISYLNISPGSQALEIGNILFTAPLQRTALGTEAIYLLLRHAFEDLGYKRVEWKCHSLNEKSVNAALRLGFSYEGTFRRHMVVKARRRDTWWASITVEDWWGWEERDDDDDRGVRNPSVRDRDSKKIKVPAIENESLSRKWALKQWLKKENFEDQTGRQKKRLEEYQDWKNLHLN</sequence>
<feature type="region of interest" description="Disordered" evidence="1">
    <location>
        <begin position="1"/>
        <end position="28"/>
    </location>
</feature>
<dbReference type="OrthoDB" id="41238at2759"/>
<feature type="domain" description="N-acetyltransferase" evidence="2">
    <location>
        <begin position="35"/>
        <end position="189"/>
    </location>
</feature>
<dbReference type="GO" id="GO:1990189">
    <property type="term" value="F:protein N-terminal-serine acetyltransferase activity"/>
    <property type="evidence" value="ECO:0007669"/>
    <property type="project" value="TreeGrafter"/>
</dbReference>
<dbReference type="InterPro" id="IPR051908">
    <property type="entry name" value="Ribosomal_N-acetyltransferase"/>
</dbReference>
<dbReference type="Gene3D" id="3.40.630.30">
    <property type="match status" value="1"/>
</dbReference>
<gene>
    <name evidence="3" type="ORF">UCRPC4_g00877</name>
</gene>
<dbReference type="Proteomes" id="UP000053317">
    <property type="component" value="Unassembled WGS sequence"/>
</dbReference>
<comment type="caution">
    <text evidence="3">The sequence shown here is derived from an EMBL/GenBank/DDBJ whole genome shotgun (WGS) entry which is preliminary data.</text>
</comment>
<dbReference type="SUPFAM" id="SSF55729">
    <property type="entry name" value="Acyl-CoA N-acyltransferases (Nat)"/>
    <property type="match status" value="1"/>
</dbReference>
<evidence type="ECO:0000259" key="2">
    <source>
        <dbReference type="Pfam" id="PF13302"/>
    </source>
</evidence>
<organism evidence="3 4">
    <name type="scientific">Phaeomoniella chlamydospora</name>
    <name type="common">Phaeoacremonium chlamydosporum</name>
    <dbReference type="NCBI Taxonomy" id="158046"/>
    <lineage>
        <taxon>Eukaryota</taxon>
        <taxon>Fungi</taxon>
        <taxon>Dikarya</taxon>
        <taxon>Ascomycota</taxon>
        <taxon>Pezizomycotina</taxon>
        <taxon>Eurotiomycetes</taxon>
        <taxon>Chaetothyriomycetidae</taxon>
        <taxon>Phaeomoniellales</taxon>
        <taxon>Phaeomoniellaceae</taxon>
        <taxon>Phaeomoniella</taxon>
    </lineage>
</organism>
<proteinExistence type="predicted"/>
<reference evidence="3 4" key="1">
    <citation type="submission" date="2015-05" db="EMBL/GenBank/DDBJ databases">
        <title>Distinctive expansion of gene families associated with plant cell wall degradation and secondary metabolism in the genomes of grapevine trunk pathogens.</title>
        <authorList>
            <person name="Lawrence D.P."/>
            <person name="Travadon R."/>
            <person name="Rolshausen P.E."/>
            <person name="Baumgartner K."/>
        </authorList>
    </citation>
    <scope>NUCLEOTIDE SEQUENCE [LARGE SCALE GENOMIC DNA]</scope>
    <source>
        <strain evidence="3">UCRPC4</strain>
    </source>
</reference>
<dbReference type="InterPro" id="IPR000182">
    <property type="entry name" value="GNAT_dom"/>
</dbReference>
<dbReference type="Pfam" id="PF13302">
    <property type="entry name" value="Acetyltransf_3"/>
    <property type="match status" value="1"/>
</dbReference>
<evidence type="ECO:0000313" key="4">
    <source>
        <dbReference type="Proteomes" id="UP000053317"/>
    </source>
</evidence>
<dbReference type="EMBL" id="LCWF01000022">
    <property type="protein sequence ID" value="KKY27644.1"/>
    <property type="molecule type" value="Genomic_DNA"/>
</dbReference>
<keyword evidence="3" id="KW-0808">Transferase</keyword>
<evidence type="ECO:0000313" key="3">
    <source>
        <dbReference type="EMBL" id="KKY27644.1"/>
    </source>
</evidence>
<keyword evidence="4" id="KW-1185">Reference proteome</keyword>